<dbReference type="Proteomes" id="UP001479436">
    <property type="component" value="Unassembled WGS sequence"/>
</dbReference>
<dbReference type="PANTHER" id="PTHR45398">
    <property type="match status" value="1"/>
</dbReference>
<keyword evidence="6" id="KW-1185">Reference proteome</keyword>
<dbReference type="NCBIfam" id="TIGR01733">
    <property type="entry name" value="AA-adenyl-dom"/>
    <property type="match status" value="1"/>
</dbReference>
<dbReference type="InterPro" id="IPR001031">
    <property type="entry name" value="Thioesterase"/>
</dbReference>
<dbReference type="Gene3D" id="3.30.559.10">
    <property type="entry name" value="Chloramphenicol acetyltransferase-like domain"/>
    <property type="match status" value="1"/>
</dbReference>
<evidence type="ECO:0000256" key="3">
    <source>
        <dbReference type="SAM" id="SignalP"/>
    </source>
</evidence>
<dbReference type="InterPro" id="IPR010071">
    <property type="entry name" value="AA_adenyl_dom"/>
</dbReference>
<protein>
    <recommendedName>
        <fullName evidence="4">Carrier domain-containing protein</fullName>
    </recommendedName>
</protein>
<dbReference type="InterPro" id="IPR042099">
    <property type="entry name" value="ANL_N_sf"/>
</dbReference>
<feature type="signal peptide" evidence="3">
    <location>
        <begin position="1"/>
        <end position="25"/>
    </location>
</feature>
<dbReference type="SUPFAM" id="SSF52777">
    <property type="entry name" value="CoA-dependent acyltransferases"/>
    <property type="match status" value="2"/>
</dbReference>
<evidence type="ECO:0000259" key="4">
    <source>
        <dbReference type="PROSITE" id="PS50075"/>
    </source>
</evidence>
<comment type="caution">
    <text evidence="5">The sequence shown here is derived from an EMBL/GenBank/DDBJ whole genome shotgun (WGS) entry which is preliminary data.</text>
</comment>
<dbReference type="CDD" id="cd05918">
    <property type="entry name" value="A_NRPS_SidN3_like"/>
    <property type="match status" value="1"/>
</dbReference>
<dbReference type="Gene3D" id="3.40.50.1820">
    <property type="entry name" value="alpha/beta hydrolase"/>
    <property type="match status" value="1"/>
</dbReference>
<evidence type="ECO:0000256" key="1">
    <source>
        <dbReference type="ARBA" id="ARBA00022450"/>
    </source>
</evidence>
<dbReference type="PROSITE" id="PS50075">
    <property type="entry name" value="CARRIER"/>
    <property type="match status" value="1"/>
</dbReference>
<dbReference type="InterPro" id="IPR020845">
    <property type="entry name" value="AMP-binding_CS"/>
</dbReference>
<dbReference type="InterPro" id="IPR009081">
    <property type="entry name" value="PP-bd_ACP"/>
</dbReference>
<dbReference type="InterPro" id="IPR000873">
    <property type="entry name" value="AMP-dep_synth/lig_dom"/>
</dbReference>
<keyword evidence="1" id="KW-0596">Phosphopantetheine</keyword>
<dbReference type="Gene3D" id="3.40.50.12780">
    <property type="entry name" value="N-terminal domain of ligase-like"/>
    <property type="match status" value="1"/>
</dbReference>
<name>A0ABR2WMF4_9FUNG</name>
<dbReference type="SUPFAM" id="SSF47336">
    <property type="entry name" value="ACP-like"/>
    <property type="match status" value="1"/>
</dbReference>
<dbReference type="InterPro" id="IPR029058">
    <property type="entry name" value="AB_hydrolase_fold"/>
</dbReference>
<dbReference type="Pfam" id="PF13193">
    <property type="entry name" value="AMP-binding_C"/>
    <property type="match status" value="1"/>
</dbReference>
<accession>A0ABR2WMF4</accession>
<dbReference type="InterPro" id="IPR045851">
    <property type="entry name" value="AMP-bd_C_sf"/>
</dbReference>
<dbReference type="InterPro" id="IPR023213">
    <property type="entry name" value="CAT-like_dom_sf"/>
</dbReference>
<dbReference type="Pfam" id="PF00550">
    <property type="entry name" value="PP-binding"/>
    <property type="match status" value="1"/>
</dbReference>
<feature type="domain" description="Carrier" evidence="4">
    <location>
        <begin position="475"/>
        <end position="551"/>
    </location>
</feature>
<dbReference type="EMBL" id="JASJQH010000878">
    <property type="protein sequence ID" value="KAK9762656.1"/>
    <property type="molecule type" value="Genomic_DNA"/>
</dbReference>
<dbReference type="SUPFAM" id="SSF56801">
    <property type="entry name" value="Acetyl-CoA synthetase-like"/>
    <property type="match status" value="1"/>
</dbReference>
<evidence type="ECO:0000256" key="2">
    <source>
        <dbReference type="ARBA" id="ARBA00022553"/>
    </source>
</evidence>
<gene>
    <name evidence="5" type="ORF">K7432_011407</name>
</gene>
<sequence length="1240" mass="139368">MVPLCLDKSVSMIVAMLAVLKAGGAYVPLDPNNPVERNRFILEETKAQVVVTLDQYKQNFDNQNLILLDVDNEIIQQEAEENPHVSGLDPSNLCYILYTSGSTGTPKGVMLEHSAVSSFIQALTSVWNLRAGDSVLQFANYTFDASVIEILFPLSLGSCVALAPKDILLTNLEETIDQMKVTSLMLTPTIASYIDPVKIPSVKRLMLGGEMITTTVRNSWLPYVQVGNAYGPTEAAVAILANTLLDDQTACGNVGYSLGSSQIYILGLDMCPVPLGVVGELCVSGPQLARGYLNRPDLTEKVFVSNPFAAGERLYRTGDLARFNSDGSVELIGRKDNQIKLHGLRIELDEIENALYDHSKVARVCVLPLITDSRTNHKGLVAFVTFDNSTYGDREVEVLQDENSGSVAIYIEQLRDQVRNKLPSHMVPNLWIPLNQMPLNSSDKIDKKVLVVLFEQLDNQVLRALECSDELDIIQPRTPDEMAIQEIWSEVLNIPRNTVSIHHSFRQLGGDSILAIQVSSICRKRDLHVSVHSILQHLTISQLAELAPVHGTQMLTNDGPTEGIIPLSPNQHIFLKFEQENKNHFNQSWLLQIRESVSLDMLTKSIQQLISTHDILRARFTHTDNEWKLQVLPSDGFSFKVHFSRIQSVEELKSHIHQLQRSLDLTAGPLFQCSLYEVSDGQQLIFMTVHHFIIDLLSWEVIWDDLESLLHGKQCSYQSISYMQWSQILYNHAQTLDIYSWPKQQLAKPLITDNALLAKNTHDTTRSLSFKLDSHFTKLAKHLCAQSAGVQIVDLLVSSLAYSYCFTFDQESLSVTLESHGRQFEDGSVDISRTVGWFTNLYPIVVAVGKASSLIDTVFQTVSQHDQIRGNESTYGLLRYLNTKTAPLFRKDPYQVALSYMPNTLDPDSSSSYFQPVDSKYKFDLGRISPKWVRHQVFDCAARFVGEQLEVTIAYSNVIHSKSVVQSWLDSWETSLVDGITSISKGELLELEGALPLYTHRGSNVTLKNDGLTLISKSNTETMFIVHCVTGMASYFELLRKYMRCTLYSISDPTLGTRESFHSIEMIAATYLMAIRRAQPHGPYYLHGYSFGGLVGFEMARQLESQGHQVARLTIIDTIAPNHQPSTIENPSKVYSDSQKYLDLISTLGQWNLNESVTQMILEKIENNLRLAREYRPPIRKLSTNIVLVKAVAVSVSHPELPECYGWSEYTNRVIIHHVNAEHHQLMFEPNVSKIAQYLQ</sequence>
<dbReference type="PANTHER" id="PTHR45398:SF1">
    <property type="entry name" value="ENZYME, PUTATIVE (JCVI)-RELATED"/>
    <property type="match status" value="1"/>
</dbReference>
<evidence type="ECO:0000313" key="5">
    <source>
        <dbReference type="EMBL" id="KAK9762656.1"/>
    </source>
</evidence>
<dbReference type="Gene3D" id="3.30.300.30">
    <property type="match status" value="1"/>
</dbReference>
<proteinExistence type="predicted"/>
<keyword evidence="2" id="KW-0597">Phosphoprotein</keyword>
<keyword evidence="3" id="KW-0732">Signal</keyword>
<evidence type="ECO:0000313" key="6">
    <source>
        <dbReference type="Proteomes" id="UP001479436"/>
    </source>
</evidence>
<dbReference type="Gene3D" id="3.30.559.30">
    <property type="entry name" value="Nonribosomal peptide synthetase, condensation domain"/>
    <property type="match status" value="1"/>
</dbReference>
<dbReference type="Pfam" id="PF00668">
    <property type="entry name" value="Condensation"/>
    <property type="match status" value="1"/>
</dbReference>
<dbReference type="InterPro" id="IPR025110">
    <property type="entry name" value="AMP-bd_C"/>
</dbReference>
<dbReference type="InterPro" id="IPR001242">
    <property type="entry name" value="Condensation_dom"/>
</dbReference>
<organism evidence="5 6">
    <name type="scientific">Basidiobolus ranarum</name>
    <dbReference type="NCBI Taxonomy" id="34480"/>
    <lineage>
        <taxon>Eukaryota</taxon>
        <taxon>Fungi</taxon>
        <taxon>Fungi incertae sedis</taxon>
        <taxon>Zoopagomycota</taxon>
        <taxon>Entomophthoromycotina</taxon>
        <taxon>Basidiobolomycetes</taxon>
        <taxon>Basidiobolales</taxon>
        <taxon>Basidiobolaceae</taxon>
        <taxon>Basidiobolus</taxon>
    </lineage>
</organism>
<reference evidence="5 6" key="1">
    <citation type="submission" date="2023-04" db="EMBL/GenBank/DDBJ databases">
        <title>Genome of Basidiobolus ranarum AG-B5.</title>
        <authorList>
            <person name="Stajich J.E."/>
            <person name="Carter-House D."/>
            <person name="Gryganskyi A."/>
        </authorList>
    </citation>
    <scope>NUCLEOTIDE SEQUENCE [LARGE SCALE GENOMIC DNA]</scope>
    <source>
        <strain evidence="5 6">AG-B5</strain>
    </source>
</reference>
<dbReference type="PROSITE" id="PS00455">
    <property type="entry name" value="AMP_BINDING"/>
    <property type="match status" value="1"/>
</dbReference>
<dbReference type="Pfam" id="PF00501">
    <property type="entry name" value="AMP-binding"/>
    <property type="match status" value="1"/>
</dbReference>
<dbReference type="Pfam" id="PF00975">
    <property type="entry name" value="Thioesterase"/>
    <property type="match status" value="1"/>
</dbReference>
<feature type="chain" id="PRO_5046381501" description="Carrier domain-containing protein" evidence="3">
    <location>
        <begin position="26"/>
        <end position="1240"/>
    </location>
</feature>
<dbReference type="SUPFAM" id="SSF53474">
    <property type="entry name" value="alpha/beta-Hydrolases"/>
    <property type="match status" value="1"/>
</dbReference>
<dbReference type="InterPro" id="IPR036736">
    <property type="entry name" value="ACP-like_sf"/>
</dbReference>
<dbReference type="Gene3D" id="1.10.1200.10">
    <property type="entry name" value="ACP-like"/>
    <property type="match status" value="1"/>
</dbReference>